<comment type="caution">
    <text evidence="1">The sequence shown here is derived from an EMBL/GenBank/DDBJ whole genome shotgun (WGS) entry which is preliminary data.</text>
</comment>
<dbReference type="AlphaFoldDB" id="A0A8K1LL45"/>
<protein>
    <recommendedName>
        <fullName evidence="3">Rna-directed dna polymerase from mobile element jockey-like</fullName>
    </recommendedName>
</protein>
<dbReference type="OrthoDB" id="10056483at2759"/>
<dbReference type="Proteomes" id="UP000796761">
    <property type="component" value="Unassembled WGS sequence"/>
</dbReference>
<gene>
    <name evidence="1" type="ORF">HGM15179_009514</name>
</gene>
<evidence type="ECO:0000313" key="1">
    <source>
        <dbReference type="EMBL" id="TRZ17598.1"/>
    </source>
</evidence>
<proteinExistence type="predicted"/>
<evidence type="ECO:0008006" key="3">
    <source>
        <dbReference type="Google" id="ProtNLM"/>
    </source>
</evidence>
<keyword evidence="2" id="KW-1185">Reference proteome</keyword>
<sequence>MLFNIFINDIDKGIECTLSRFPDDLKLSGAVGTPEDQDAIQEHLDKPEKLGNGNLMKFNKSRDVFGDTLFSVSENGSNFRRWKDLHCICGTPLVKLSEYDT</sequence>
<accession>A0A8K1LL45</accession>
<dbReference type="EMBL" id="SWJQ01000258">
    <property type="protein sequence ID" value="TRZ17598.1"/>
    <property type="molecule type" value="Genomic_DNA"/>
</dbReference>
<feature type="non-terminal residue" evidence="1">
    <location>
        <position position="101"/>
    </location>
</feature>
<organism evidence="1 2">
    <name type="scientific">Zosterops borbonicus</name>
    <dbReference type="NCBI Taxonomy" id="364589"/>
    <lineage>
        <taxon>Eukaryota</taxon>
        <taxon>Metazoa</taxon>
        <taxon>Chordata</taxon>
        <taxon>Craniata</taxon>
        <taxon>Vertebrata</taxon>
        <taxon>Euteleostomi</taxon>
        <taxon>Archelosauria</taxon>
        <taxon>Archosauria</taxon>
        <taxon>Dinosauria</taxon>
        <taxon>Saurischia</taxon>
        <taxon>Theropoda</taxon>
        <taxon>Coelurosauria</taxon>
        <taxon>Aves</taxon>
        <taxon>Neognathae</taxon>
        <taxon>Neoaves</taxon>
        <taxon>Telluraves</taxon>
        <taxon>Australaves</taxon>
        <taxon>Passeriformes</taxon>
        <taxon>Sylvioidea</taxon>
        <taxon>Zosteropidae</taxon>
        <taxon>Zosterops</taxon>
    </lineage>
</organism>
<evidence type="ECO:0000313" key="2">
    <source>
        <dbReference type="Proteomes" id="UP000796761"/>
    </source>
</evidence>
<reference evidence="1" key="1">
    <citation type="submission" date="2019-04" db="EMBL/GenBank/DDBJ databases">
        <title>Genome assembly of Zosterops borbonicus 15179.</title>
        <authorList>
            <person name="Leroy T."/>
            <person name="Anselmetti Y."/>
            <person name="Tilak M.-K."/>
            <person name="Nabholz B."/>
        </authorList>
    </citation>
    <scope>NUCLEOTIDE SEQUENCE</scope>
    <source>
        <strain evidence="1">HGM_15179</strain>
        <tissue evidence="1">Muscle</tissue>
    </source>
</reference>
<name>A0A8K1LL45_9PASS</name>